<name>A0AAV4VSE5_9ARAC</name>
<evidence type="ECO:0000313" key="2">
    <source>
        <dbReference type="Proteomes" id="UP001054837"/>
    </source>
</evidence>
<organism evidence="1 2">
    <name type="scientific">Caerostris darwini</name>
    <dbReference type="NCBI Taxonomy" id="1538125"/>
    <lineage>
        <taxon>Eukaryota</taxon>
        <taxon>Metazoa</taxon>
        <taxon>Ecdysozoa</taxon>
        <taxon>Arthropoda</taxon>
        <taxon>Chelicerata</taxon>
        <taxon>Arachnida</taxon>
        <taxon>Araneae</taxon>
        <taxon>Araneomorphae</taxon>
        <taxon>Entelegynae</taxon>
        <taxon>Araneoidea</taxon>
        <taxon>Araneidae</taxon>
        <taxon>Caerostris</taxon>
    </lineage>
</organism>
<reference evidence="1 2" key="1">
    <citation type="submission" date="2021-06" db="EMBL/GenBank/DDBJ databases">
        <title>Caerostris darwini draft genome.</title>
        <authorList>
            <person name="Kono N."/>
            <person name="Arakawa K."/>
        </authorList>
    </citation>
    <scope>NUCLEOTIDE SEQUENCE [LARGE SCALE GENOMIC DNA]</scope>
</reference>
<evidence type="ECO:0000313" key="1">
    <source>
        <dbReference type="EMBL" id="GIY73197.1"/>
    </source>
</evidence>
<dbReference type="Proteomes" id="UP001054837">
    <property type="component" value="Unassembled WGS sequence"/>
</dbReference>
<dbReference type="AlphaFoldDB" id="A0AAV4VSE5"/>
<proteinExistence type="predicted"/>
<protein>
    <submittedName>
        <fullName evidence="1">Uncharacterized protein</fullName>
    </submittedName>
</protein>
<dbReference type="EMBL" id="BPLQ01013572">
    <property type="protein sequence ID" value="GIY73197.1"/>
    <property type="molecule type" value="Genomic_DNA"/>
</dbReference>
<keyword evidence="2" id="KW-1185">Reference proteome</keyword>
<comment type="caution">
    <text evidence="1">The sequence shown here is derived from an EMBL/GenBank/DDBJ whole genome shotgun (WGS) entry which is preliminary data.</text>
</comment>
<gene>
    <name evidence="1" type="ORF">CDAR_568601</name>
</gene>
<sequence>MRLCLSRMDEKDPVVVFAPRHAAMIFSESLLDWPLVNLLLPMANRLWRFMSKQDLECLLCSLTSSYNATWMSGFYLYGTHH</sequence>
<accession>A0AAV4VSE5</accession>